<dbReference type="SUPFAM" id="SSF75615">
    <property type="entry name" value="Siroheme synthase middle domains-like"/>
    <property type="match status" value="1"/>
</dbReference>
<dbReference type="FunFam" id="3.40.1010.10:FF:000006">
    <property type="entry name" value="Siroheme synthase, putative"/>
    <property type="match status" value="1"/>
</dbReference>
<evidence type="ECO:0000256" key="3">
    <source>
        <dbReference type="ARBA" id="ARBA00022679"/>
    </source>
</evidence>
<dbReference type="Pfam" id="PF00590">
    <property type="entry name" value="TP_methylase"/>
    <property type="match status" value="1"/>
</dbReference>
<evidence type="ECO:0000256" key="1">
    <source>
        <dbReference type="ARBA" id="ARBA00022481"/>
    </source>
</evidence>
<dbReference type="GO" id="GO:0019354">
    <property type="term" value="P:siroheme biosynthetic process"/>
    <property type="evidence" value="ECO:0007669"/>
    <property type="project" value="InterPro"/>
</dbReference>
<dbReference type="PANTHER" id="PTHR45790">
    <property type="entry name" value="SIROHEME SYNTHASE-RELATED"/>
    <property type="match status" value="1"/>
</dbReference>
<feature type="domain" description="Tetrapyrrole methylase" evidence="8">
    <location>
        <begin position="414"/>
        <end position="634"/>
    </location>
</feature>
<keyword evidence="2 6" id="KW-0489">Methyltransferase</keyword>
<evidence type="ECO:0000313" key="9">
    <source>
        <dbReference type="EMBL" id="SGY62578.1"/>
    </source>
</evidence>
<gene>
    <name evidence="9" type="primary">BQ5605_C007g04709</name>
    <name evidence="9" type="ORF">BQ5605_C007G04709</name>
</gene>
<evidence type="ECO:0000256" key="7">
    <source>
        <dbReference type="SAM" id="MobiDB-lite"/>
    </source>
</evidence>
<dbReference type="InterPro" id="IPR006366">
    <property type="entry name" value="CobA/CysG_C"/>
</dbReference>
<dbReference type="STRING" id="796604.A0A2X0MUX8"/>
<evidence type="ECO:0000256" key="4">
    <source>
        <dbReference type="ARBA" id="ARBA00022691"/>
    </source>
</evidence>
<keyword evidence="10" id="KW-1185">Reference proteome</keyword>
<dbReference type="InterPro" id="IPR014777">
    <property type="entry name" value="4pyrrole_Mease_sub1"/>
</dbReference>
<dbReference type="Gene3D" id="3.30.950.10">
    <property type="entry name" value="Methyltransferase, Cobalt-precorrin-4 Transmethylase, Domain 2"/>
    <property type="match status" value="1"/>
</dbReference>
<proteinExistence type="inferred from homology"/>
<dbReference type="Proteomes" id="UP000249464">
    <property type="component" value="Unassembled WGS sequence"/>
</dbReference>
<keyword evidence="1" id="KW-0488">Methylation</keyword>
<evidence type="ECO:0000313" key="10">
    <source>
        <dbReference type="Proteomes" id="UP000249464"/>
    </source>
</evidence>
<evidence type="ECO:0000256" key="5">
    <source>
        <dbReference type="ARBA" id="ARBA00035662"/>
    </source>
</evidence>
<name>A0A2X0MUX8_9BASI</name>
<dbReference type="SUPFAM" id="SSF53790">
    <property type="entry name" value="Tetrapyrrole methylase"/>
    <property type="match status" value="1"/>
</dbReference>
<dbReference type="InterPro" id="IPR003043">
    <property type="entry name" value="Uropor_MeTrfase_CS"/>
</dbReference>
<keyword evidence="3 6" id="KW-0808">Transferase</keyword>
<dbReference type="CDD" id="cd11642">
    <property type="entry name" value="SUMT"/>
    <property type="match status" value="1"/>
</dbReference>
<dbReference type="PROSITE" id="PS00840">
    <property type="entry name" value="SUMT_2"/>
    <property type="match status" value="1"/>
</dbReference>
<organism evidence="9 10">
    <name type="scientific">Microbotryum silenes-dioicae</name>
    <dbReference type="NCBI Taxonomy" id="796604"/>
    <lineage>
        <taxon>Eukaryota</taxon>
        <taxon>Fungi</taxon>
        <taxon>Dikarya</taxon>
        <taxon>Basidiomycota</taxon>
        <taxon>Pucciniomycotina</taxon>
        <taxon>Microbotryomycetes</taxon>
        <taxon>Microbotryales</taxon>
        <taxon>Microbotryaceae</taxon>
        <taxon>Microbotryum</taxon>
    </lineage>
</organism>
<dbReference type="PANTHER" id="PTHR45790:SF6">
    <property type="entry name" value="UROPORPHYRINOGEN-III C-METHYLTRANSFERASE"/>
    <property type="match status" value="1"/>
</dbReference>
<dbReference type="InterPro" id="IPR035996">
    <property type="entry name" value="4pyrrol_Methylase_sf"/>
</dbReference>
<dbReference type="AlphaFoldDB" id="A0A2X0MUX8"/>
<dbReference type="Gene3D" id="3.40.50.720">
    <property type="entry name" value="NAD(P)-binding Rossmann-like Domain"/>
    <property type="match status" value="1"/>
</dbReference>
<evidence type="ECO:0000256" key="2">
    <source>
        <dbReference type="ARBA" id="ARBA00022603"/>
    </source>
</evidence>
<dbReference type="InterPro" id="IPR000878">
    <property type="entry name" value="4pyrrol_Mease"/>
</dbReference>
<dbReference type="InterPro" id="IPR014776">
    <property type="entry name" value="4pyrrole_Mease_sub2"/>
</dbReference>
<evidence type="ECO:0000256" key="6">
    <source>
        <dbReference type="RuleBase" id="RU003960"/>
    </source>
</evidence>
<dbReference type="GO" id="GO:0032259">
    <property type="term" value="P:methylation"/>
    <property type="evidence" value="ECO:0007669"/>
    <property type="project" value="UniProtKB-KW"/>
</dbReference>
<dbReference type="InterPro" id="IPR050161">
    <property type="entry name" value="Siro_Cobalamin_biosynth"/>
</dbReference>
<keyword evidence="4" id="KW-0949">S-adenosyl-L-methionine</keyword>
<dbReference type="EMBL" id="FQNC01000045">
    <property type="protein sequence ID" value="SGY62578.1"/>
    <property type="molecule type" value="Genomic_DNA"/>
</dbReference>
<comment type="similarity">
    <text evidence="5">In the N-terminal section; belongs to the precorrin methyltransferase family.</text>
</comment>
<evidence type="ECO:0000259" key="8">
    <source>
        <dbReference type="Pfam" id="PF00590"/>
    </source>
</evidence>
<dbReference type="Gene3D" id="3.40.1010.10">
    <property type="entry name" value="Cobalt-precorrin-4 Transmethylase, Domain 1"/>
    <property type="match status" value="1"/>
</dbReference>
<comment type="similarity">
    <text evidence="6">Belongs to the precorrin methyltransferase family.</text>
</comment>
<reference evidence="9 10" key="1">
    <citation type="submission" date="2016-11" db="EMBL/GenBank/DDBJ databases">
        <authorList>
            <person name="Jaros S."/>
            <person name="Januszkiewicz K."/>
            <person name="Wedrychowicz H."/>
        </authorList>
    </citation>
    <scope>NUCLEOTIDE SEQUENCE [LARGE SCALE GENOMIC DNA]</scope>
</reference>
<dbReference type="GO" id="GO:0004851">
    <property type="term" value="F:uroporphyrin-III C-methyltransferase activity"/>
    <property type="evidence" value="ECO:0007669"/>
    <property type="project" value="TreeGrafter"/>
</dbReference>
<protein>
    <submittedName>
        <fullName evidence="9">BQ5605_C007g04709 protein</fullName>
    </submittedName>
</protein>
<feature type="region of interest" description="Disordered" evidence="7">
    <location>
        <begin position="297"/>
        <end position="332"/>
    </location>
</feature>
<accession>A0A2X0MUX8</accession>
<sequence length="712" mass="76547">MVAYPDPQPGASLLLALSAPIASSSSSSSSTTPTPSHDTLLLLSPSRISALRAFAALEAGYRIVVGASATHQWDAELAWRKDQGQIETIEWSIPFDADESAWTHWFDQVLPTSISSRCLLVVLGDTMTTISATQSSSSRRRSFSSARAFKRIANERRYLVNIADAPTLSDFTWPTTHRFPLDSAAPSSDKSPLQLALTTNSSACRLATRLRREVVATLPSNVGAGVQAISKLRVSLASSMGGSEVAWEKGDSEEVELAGVRFNRPVAQLTREESKELDRLSLVDSTQGVEAAALEPQLRSISQCRGRTRRETKGEEESTTSRSNSSVSTVSTAATSTILSTQAWTAAEAQRTRMRYVAQVSEYWPLDRLATVTLSSLSSPSTPLASTPPEPETLLANPSHHSLLLEPPTRGKGRIILLGTGPGSPLLLTRLAHLLLTSPPGSQYHVDVFLSDKLVPSEILALIPSPAREGVIIARKYPGNAEHAQDELMRLAVEGAKAGKTVLRLKQGDPFLYGRGGEEVLHFRHAGFEPVVVPGLSSCLAGPTINGIPVTQRGVAETMVVSTGVGRGGKELGVEPYERAKTLVVLMGVARLDSLVEALLTHKEAAYPPYLPIALIERASSPDQRVVCATIESLSDVLKRLSPHRPPGMLVIGWGVMCLEGTEGKGDMTVLDALADEATDRKRVEGWLGDNGYRVREGLGEGWRALTEGKVL</sequence>
<feature type="compositionally biased region" description="Low complexity" evidence="7">
    <location>
        <begin position="320"/>
        <end position="332"/>
    </location>
</feature>